<organism evidence="9 10">
    <name type="scientific">Chitinophaga niastensis</name>
    <dbReference type="NCBI Taxonomy" id="536980"/>
    <lineage>
        <taxon>Bacteria</taxon>
        <taxon>Pseudomonadati</taxon>
        <taxon>Bacteroidota</taxon>
        <taxon>Chitinophagia</taxon>
        <taxon>Chitinophagales</taxon>
        <taxon>Chitinophagaceae</taxon>
        <taxon>Chitinophaga</taxon>
    </lineage>
</organism>
<evidence type="ECO:0000256" key="6">
    <source>
        <dbReference type="ARBA" id="ARBA00023136"/>
    </source>
</evidence>
<feature type="transmembrane region" description="Helical" evidence="7">
    <location>
        <begin position="81"/>
        <end position="102"/>
    </location>
</feature>
<evidence type="ECO:0000256" key="2">
    <source>
        <dbReference type="ARBA" id="ARBA00007400"/>
    </source>
</evidence>
<feature type="transmembrane region" description="Helical" evidence="7">
    <location>
        <begin position="12"/>
        <end position="33"/>
    </location>
</feature>
<feature type="transmembrane region" description="Helical" evidence="7">
    <location>
        <begin position="158"/>
        <end position="176"/>
    </location>
</feature>
<feature type="transmembrane region" description="Helical" evidence="7">
    <location>
        <begin position="128"/>
        <end position="146"/>
    </location>
</feature>
<evidence type="ECO:0000256" key="5">
    <source>
        <dbReference type="ARBA" id="ARBA00022989"/>
    </source>
</evidence>
<dbReference type="GO" id="GO:0016413">
    <property type="term" value="F:O-acetyltransferase activity"/>
    <property type="evidence" value="ECO:0007669"/>
    <property type="project" value="TreeGrafter"/>
</dbReference>
<evidence type="ECO:0000256" key="1">
    <source>
        <dbReference type="ARBA" id="ARBA00004651"/>
    </source>
</evidence>
<dbReference type="RefSeq" id="WP_106528489.1">
    <property type="nucleotide sequence ID" value="NZ_PYAW01000002.1"/>
</dbReference>
<dbReference type="GO" id="GO:0009246">
    <property type="term" value="P:enterobacterial common antigen biosynthetic process"/>
    <property type="evidence" value="ECO:0007669"/>
    <property type="project" value="TreeGrafter"/>
</dbReference>
<protein>
    <submittedName>
        <fullName evidence="9">Surface polysaccharide O-acyltransferase-like enzyme</fullName>
    </submittedName>
</protein>
<feature type="transmembrane region" description="Helical" evidence="7">
    <location>
        <begin position="253"/>
        <end position="272"/>
    </location>
</feature>
<keyword evidence="3" id="KW-1003">Cell membrane</keyword>
<feature type="transmembrane region" description="Helical" evidence="7">
    <location>
        <begin position="322"/>
        <end position="343"/>
    </location>
</feature>
<keyword evidence="10" id="KW-1185">Reference proteome</keyword>
<gene>
    <name evidence="9" type="ORF">CLV51_102942</name>
</gene>
<feature type="transmembrane region" description="Helical" evidence="7">
    <location>
        <begin position="188"/>
        <end position="207"/>
    </location>
</feature>
<keyword evidence="6 7" id="KW-0472">Membrane</keyword>
<feature type="transmembrane region" description="Helical" evidence="7">
    <location>
        <begin position="219"/>
        <end position="238"/>
    </location>
</feature>
<feature type="transmembrane region" description="Helical" evidence="7">
    <location>
        <begin position="284"/>
        <end position="302"/>
    </location>
</feature>
<dbReference type="EMBL" id="PYAW01000002">
    <property type="protein sequence ID" value="PSL48080.1"/>
    <property type="molecule type" value="Genomic_DNA"/>
</dbReference>
<feature type="domain" description="Acyltransferase 3" evidence="8">
    <location>
        <begin position="8"/>
        <end position="337"/>
    </location>
</feature>
<dbReference type="PANTHER" id="PTHR40074:SF2">
    <property type="entry name" value="O-ACETYLTRANSFERASE WECH"/>
    <property type="match status" value="1"/>
</dbReference>
<dbReference type="OrthoDB" id="9810469at2"/>
<comment type="subcellular location">
    <subcellularLocation>
        <location evidence="1">Cell membrane</location>
        <topology evidence="1">Multi-pass membrane protein</topology>
    </subcellularLocation>
</comment>
<evidence type="ECO:0000256" key="7">
    <source>
        <dbReference type="SAM" id="Phobius"/>
    </source>
</evidence>
<dbReference type="Pfam" id="PF01757">
    <property type="entry name" value="Acyl_transf_3"/>
    <property type="match status" value="1"/>
</dbReference>
<keyword evidence="4 7" id="KW-0812">Transmembrane</keyword>
<dbReference type="PANTHER" id="PTHR40074">
    <property type="entry name" value="O-ACETYLTRANSFERASE WECH"/>
    <property type="match status" value="1"/>
</dbReference>
<name>A0A2P8HPD1_CHINA</name>
<evidence type="ECO:0000313" key="9">
    <source>
        <dbReference type="EMBL" id="PSL48080.1"/>
    </source>
</evidence>
<dbReference type="AlphaFoldDB" id="A0A2P8HPD1"/>
<keyword evidence="9" id="KW-0012">Acyltransferase</keyword>
<keyword evidence="5 7" id="KW-1133">Transmembrane helix</keyword>
<accession>A0A2P8HPD1</accession>
<evidence type="ECO:0000313" key="10">
    <source>
        <dbReference type="Proteomes" id="UP000240971"/>
    </source>
</evidence>
<comment type="caution">
    <text evidence="9">The sequence shown here is derived from an EMBL/GenBank/DDBJ whole genome shotgun (WGS) entry which is preliminary data.</text>
</comment>
<evidence type="ECO:0000256" key="3">
    <source>
        <dbReference type="ARBA" id="ARBA00022475"/>
    </source>
</evidence>
<dbReference type="GO" id="GO:0005886">
    <property type="term" value="C:plasma membrane"/>
    <property type="evidence" value="ECO:0007669"/>
    <property type="project" value="UniProtKB-SubCell"/>
</dbReference>
<evidence type="ECO:0000256" key="4">
    <source>
        <dbReference type="ARBA" id="ARBA00022692"/>
    </source>
</evidence>
<comment type="similarity">
    <text evidence="2">Belongs to the acyltransferase 3 family.</text>
</comment>
<feature type="transmembrane region" description="Helical" evidence="7">
    <location>
        <begin position="45"/>
        <end position="69"/>
    </location>
</feature>
<keyword evidence="9" id="KW-0808">Transferase</keyword>
<dbReference type="InterPro" id="IPR002656">
    <property type="entry name" value="Acyl_transf_3_dom"/>
</dbReference>
<evidence type="ECO:0000259" key="8">
    <source>
        <dbReference type="Pfam" id="PF01757"/>
    </source>
</evidence>
<reference evidence="9 10" key="1">
    <citation type="submission" date="2018-03" db="EMBL/GenBank/DDBJ databases">
        <title>Genomic Encyclopedia of Archaeal and Bacterial Type Strains, Phase II (KMG-II): from individual species to whole genera.</title>
        <authorList>
            <person name="Goeker M."/>
        </authorList>
    </citation>
    <scope>NUCLEOTIDE SEQUENCE [LARGE SCALE GENOMIC DNA]</scope>
    <source>
        <strain evidence="9 10">DSM 24859</strain>
    </source>
</reference>
<proteinExistence type="inferred from homology"/>
<dbReference type="Proteomes" id="UP000240971">
    <property type="component" value="Unassembled WGS sequence"/>
</dbReference>
<sequence>MKPLSHHIYWMDIVRITACFMVVIAHCCDAFIGNLNIPEDAFWSSFYGSLVRPCVPLFVMLSGCLLLPMRDTPRVFLTKRFSRILIPFLIWSVLYAVLPYLFGEFGVADMWHNFTHIPLNFNSKNEHFWYIYMLIGLYLYIPIFSPWVQTASRKMKEYFLLIWGITLFLPYVKTYFPQILGECDWNPIGTFYYFTGFTGYLLLGNYLQQYPPKLSGVQRIVLCAVLFSVGFLTTFYGFNYTTRVHGVPQELCWGYLTINVVLMTVGMFLLFQPATIKSNTMQKVVADVSVLSFGIFLVHAMIVKSLVHPAINTLAISTGLKIPLVAVVSFVLSYIIVKALSYLPMSKYIIG</sequence>